<evidence type="ECO:0000256" key="2">
    <source>
        <dbReference type="SAM" id="MobiDB-lite"/>
    </source>
</evidence>
<accession>A0A1Y3BC49</accession>
<dbReference type="EMBL" id="MUJZ01027708">
    <property type="protein sequence ID" value="OTF78481.1"/>
    <property type="molecule type" value="Genomic_DNA"/>
</dbReference>
<dbReference type="PANTHER" id="PTHR15243">
    <property type="entry name" value="SERINE/THREONINE-PROTEIN KINASE 19"/>
    <property type="match status" value="1"/>
</dbReference>
<dbReference type="InterPro" id="IPR018865">
    <property type="entry name" value="STK19-like"/>
</dbReference>
<organism evidence="3 4">
    <name type="scientific">Euroglyphus maynei</name>
    <name type="common">Mayne's house dust mite</name>
    <dbReference type="NCBI Taxonomy" id="6958"/>
    <lineage>
        <taxon>Eukaryota</taxon>
        <taxon>Metazoa</taxon>
        <taxon>Ecdysozoa</taxon>
        <taxon>Arthropoda</taxon>
        <taxon>Chelicerata</taxon>
        <taxon>Arachnida</taxon>
        <taxon>Acari</taxon>
        <taxon>Acariformes</taxon>
        <taxon>Sarcoptiformes</taxon>
        <taxon>Astigmata</taxon>
        <taxon>Psoroptidia</taxon>
        <taxon>Analgoidea</taxon>
        <taxon>Pyroglyphidae</taxon>
        <taxon>Pyroglyphinae</taxon>
        <taxon>Euroglyphus</taxon>
    </lineage>
</organism>
<comment type="caution">
    <text evidence="3">The sequence shown here is derived from an EMBL/GenBank/DDBJ whole genome shotgun (WGS) entry which is preliminary data.</text>
</comment>
<comment type="similarity">
    <text evidence="1">Belongs to the STK19 family.</text>
</comment>
<evidence type="ECO:0000256" key="1">
    <source>
        <dbReference type="ARBA" id="ARBA00093458"/>
    </source>
</evidence>
<gene>
    <name evidence="3" type="ORF">BLA29_002059</name>
</gene>
<dbReference type="Pfam" id="PF10494">
    <property type="entry name" value="Stk19"/>
    <property type="match status" value="1"/>
</dbReference>
<reference evidence="3 4" key="1">
    <citation type="submission" date="2017-03" db="EMBL/GenBank/DDBJ databases">
        <title>Genome Survey of Euroglyphus maynei.</title>
        <authorList>
            <person name="Arlian L.G."/>
            <person name="Morgan M.S."/>
            <person name="Rider S.D."/>
        </authorList>
    </citation>
    <scope>NUCLEOTIDE SEQUENCE [LARGE SCALE GENOMIC DNA]</scope>
    <source>
        <strain evidence="3">Arlian Lab</strain>
        <tissue evidence="3">Whole body</tissue>
    </source>
</reference>
<keyword evidence="3" id="KW-0418">Kinase</keyword>
<proteinExistence type="inferred from homology"/>
<evidence type="ECO:0000313" key="4">
    <source>
        <dbReference type="Proteomes" id="UP000194236"/>
    </source>
</evidence>
<dbReference type="OrthoDB" id="10261701at2759"/>
<dbReference type="GO" id="GO:0046579">
    <property type="term" value="P:positive regulation of Ras protein signal transduction"/>
    <property type="evidence" value="ECO:0007669"/>
    <property type="project" value="TreeGrafter"/>
</dbReference>
<protein>
    <submittedName>
        <fullName evidence="3">Serine/threonine-protein kinase 19-like protein</fullName>
    </submittedName>
</protein>
<keyword evidence="3" id="KW-0808">Transferase</keyword>
<sequence length="285" mass="33468">MKRQKVLIKDRPSCSRTDDEIDDEKFEEDRRRIQTSIRDKSNDEITIDIKTIGDFSTVAEAYEYIRQLCLRSSLIQERSLPPIVWRHQLYSLFDDMSKVDVALETMIDKDMIRIICHGESSRENDAIIRIDDFVNYYRKDSKSKNLFIELFITKVIQRIKHTEYSDKQLNDVGFLSEALSKLSSLGLLTKNDLDQRQLSFAGIGIMVRTLNTGREQLIKILKKARYSQLLESELIKRFESQQKNVKNLNQFGLEFHLYDLYGRKNLVKRRSANLPGDSMIQLIFQ</sequence>
<keyword evidence="4" id="KW-1185">Reference proteome</keyword>
<dbReference type="AlphaFoldDB" id="A0A1Y3BC49"/>
<name>A0A1Y3BC49_EURMA</name>
<dbReference type="GO" id="GO:0016301">
    <property type="term" value="F:kinase activity"/>
    <property type="evidence" value="ECO:0007669"/>
    <property type="project" value="UniProtKB-KW"/>
</dbReference>
<dbReference type="Proteomes" id="UP000194236">
    <property type="component" value="Unassembled WGS sequence"/>
</dbReference>
<feature type="region of interest" description="Disordered" evidence="2">
    <location>
        <begin position="1"/>
        <end position="28"/>
    </location>
</feature>
<feature type="compositionally biased region" description="Basic and acidic residues" evidence="2">
    <location>
        <begin position="7"/>
        <end position="18"/>
    </location>
</feature>
<dbReference type="PANTHER" id="PTHR15243:SF0">
    <property type="entry name" value="SERINE_THREONINE-PROTEIN KINASE 19"/>
    <property type="match status" value="1"/>
</dbReference>
<evidence type="ECO:0000313" key="3">
    <source>
        <dbReference type="EMBL" id="OTF78481.1"/>
    </source>
</evidence>